<proteinExistence type="predicted"/>
<accession>A0A7T2TFD7</accession>
<sequence>MVSAVNQRDLAVNVHDLDPRNDALGLRDLTLDVHDLALAPPRIDHP</sequence>
<evidence type="ECO:0000313" key="1">
    <source>
        <dbReference type="EMBL" id="QPS32809.1"/>
    </source>
</evidence>
<dbReference type="RefSeq" id="WP_176472426.1">
    <property type="nucleotide sequence ID" value="NZ_CAACXN010000014.1"/>
</dbReference>
<name>A0A7T2TFD7_9MICO</name>
<organism evidence="1 2">
    <name type="scientific">Brevibacterium casei</name>
    <dbReference type="NCBI Taxonomy" id="33889"/>
    <lineage>
        <taxon>Bacteria</taxon>
        <taxon>Bacillati</taxon>
        <taxon>Actinomycetota</taxon>
        <taxon>Actinomycetes</taxon>
        <taxon>Micrococcales</taxon>
        <taxon>Brevibacteriaceae</taxon>
        <taxon>Brevibacterium</taxon>
    </lineage>
</organism>
<protein>
    <submittedName>
        <fullName evidence="1">Uncharacterized protein</fullName>
    </submittedName>
</protein>
<evidence type="ECO:0000313" key="2">
    <source>
        <dbReference type="Proteomes" id="UP000594979"/>
    </source>
</evidence>
<dbReference type="EMBL" id="CP065682">
    <property type="protein sequence ID" value="QPS32809.1"/>
    <property type="molecule type" value="Genomic_DNA"/>
</dbReference>
<dbReference type="AlphaFoldDB" id="A0A7T2TFD7"/>
<gene>
    <name evidence="1" type="ORF">I6G59_12545</name>
</gene>
<reference evidence="1 2" key="1">
    <citation type="submission" date="2020-12" db="EMBL/GenBank/DDBJ databases">
        <title>FDA dAtabase for Regulatory Grade micrObial Sequences (FDA-ARGOS): Supporting development and validation of Infectious Disease Dx tests.</title>
        <authorList>
            <person name="Sproer C."/>
            <person name="Gronow S."/>
            <person name="Severitt S."/>
            <person name="Schroder I."/>
            <person name="Tallon L."/>
            <person name="Sadzewicz L."/>
            <person name="Zhao X."/>
            <person name="Boylan J."/>
            <person name="Ott S."/>
            <person name="Bowen H."/>
            <person name="Vavikolanu K."/>
            <person name="Mehta A."/>
            <person name="Aluvathingal J."/>
            <person name="Nadendla S."/>
            <person name="Lowell S."/>
            <person name="Myers T."/>
            <person name="Yan Y."/>
            <person name="Sichtig H."/>
        </authorList>
    </citation>
    <scope>NUCLEOTIDE SEQUENCE [LARGE SCALE GENOMIC DNA]</scope>
    <source>
        <strain evidence="1 2">FDAARGOS_902</strain>
    </source>
</reference>
<dbReference type="KEGG" id="bcau:I6G59_12545"/>
<dbReference type="Proteomes" id="UP000594979">
    <property type="component" value="Chromosome"/>
</dbReference>